<dbReference type="GO" id="GO:0030246">
    <property type="term" value="F:carbohydrate binding"/>
    <property type="evidence" value="ECO:0007669"/>
    <property type="project" value="InterPro"/>
</dbReference>
<keyword evidence="1" id="KW-0732">Signal</keyword>
<gene>
    <name evidence="2" type="ORF">E6K79_11490</name>
</gene>
<dbReference type="InterPro" id="IPR013784">
    <property type="entry name" value="Carb-bd-like_fold"/>
</dbReference>
<dbReference type="EMBL" id="VBOZ01000035">
    <property type="protein sequence ID" value="TMQ62871.1"/>
    <property type="molecule type" value="Genomic_DNA"/>
</dbReference>
<accession>A0A538TH01</accession>
<protein>
    <submittedName>
        <fullName evidence="2">Carboxypeptidase regulatory-like domain-containing protein</fullName>
    </submittedName>
</protein>
<feature type="chain" id="PRO_5022177105" evidence="1">
    <location>
        <begin position="29"/>
        <end position="297"/>
    </location>
</feature>
<dbReference type="Pfam" id="PF13620">
    <property type="entry name" value="CarboxypepD_reg"/>
    <property type="match status" value="1"/>
</dbReference>
<dbReference type="AlphaFoldDB" id="A0A538TH01"/>
<name>A0A538TH01_UNCEI</name>
<evidence type="ECO:0000313" key="2">
    <source>
        <dbReference type="EMBL" id="TMQ62871.1"/>
    </source>
</evidence>
<reference evidence="2 3" key="1">
    <citation type="journal article" date="2019" name="Nat. Microbiol.">
        <title>Mediterranean grassland soil C-N compound turnover is dependent on rainfall and depth, and is mediated by genomically divergent microorganisms.</title>
        <authorList>
            <person name="Diamond S."/>
            <person name="Andeer P.F."/>
            <person name="Li Z."/>
            <person name="Crits-Christoph A."/>
            <person name="Burstein D."/>
            <person name="Anantharaman K."/>
            <person name="Lane K.R."/>
            <person name="Thomas B.C."/>
            <person name="Pan C."/>
            <person name="Northen T.R."/>
            <person name="Banfield J.F."/>
        </authorList>
    </citation>
    <scope>NUCLEOTIDE SEQUENCE [LARGE SCALE GENOMIC DNA]</scope>
    <source>
        <strain evidence="2">WS_9</strain>
    </source>
</reference>
<evidence type="ECO:0000256" key="1">
    <source>
        <dbReference type="SAM" id="SignalP"/>
    </source>
</evidence>
<dbReference type="SUPFAM" id="SSF49452">
    <property type="entry name" value="Starch-binding domain-like"/>
    <property type="match status" value="1"/>
</dbReference>
<keyword evidence="2" id="KW-0645">Protease</keyword>
<sequence>MKPPPGRSARIRVILACLFLLLAQDVRAAIDAATVSGRVSDKDGVGILWANVLILGAQLGALSDSTGQFTFPRVPEGTYTMRVHAIGYQSIERPNVRVKAYGTTKVNFSMSPKYPTRARPLKNWGDPVRAGPGSAGALNARVIWAQGDRVYLASHDSLWLGSGAGLRFHDNGREVATAEVTAVHNAILIAARITSGSLKSVRRLDRMKVTSERDIVKPMPALRVGYPSHRRIHPLFECSQMQLNVNSYRADTLGELSYRLVRDSTWVPPRPEPDTLHIRLFDDVADEEIALERGDLD</sequence>
<dbReference type="Proteomes" id="UP000317691">
    <property type="component" value="Unassembled WGS sequence"/>
</dbReference>
<organism evidence="2 3">
    <name type="scientific">Eiseniibacteriota bacterium</name>
    <dbReference type="NCBI Taxonomy" id="2212470"/>
    <lineage>
        <taxon>Bacteria</taxon>
        <taxon>Candidatus Eiseniibacteriota</taxon>
    </lineage>
</organism>
<proteinExistence type="predicted"/>
<evidence type="ECO:0000313" key="3">
    <source>
        <dbReference type="Proteomes" id="UP000317691"/>
    </source>
</evidence>
<dbReference type="Gene3D" id="2.60.40.1120">
    <property type="entry name" value="Carboxypeptidase-like, regulatory domain"/>
    <property type="match status" value="1"/>
</dbReference>
<keyword evidence="2" id="KW-0121">Carboxypeptidase</keyword>
<keyword evidence="2" id="KW-0378">Hydrolase</keyword>
<dbReference type="GO" id="GO:0004180">
    <property type="term" value="F:carboxypeptidase activity"/>
    <property type="evidence" value="ECO:0007669"/>
    <property type="project" value="UniProtKB-KW"/>
</dbReference>
<feature type="signal peptide" evidence="1">
    <location>
        <begin position="1"/>
        <end position="28"/>
    </location>
</feature>
<comment type="caution">
    <text evidence="2">The sequence shown here is derived from an EMBL/GenBank/DDBJ whole genome shotgun (WGS) entry which is preliminary data.</text>
</comment>